<gene>
    <name evidence="2" type="ORF">ACFQPE_10115</name>
</gene>
<protein>
    <submittedName>
        <fullName evidence="2">Uncharacterized protein</fullName>
    </submittedName>
</protein>
<proteinExistence type="predicted"/>
<dbReference type="RefSeq" id="WP_276303598.1">
    <property type="nucleotide sequence ID" value="NZ_CP119992.1"/>
</dbReference>
<dbReference type="GeneID" id="79316196"/>
<dbReference type="AlphaFoldDB" id="A0ABD6A9B6"/>
<dbReference type="Proteomes" id="UP001596547">
    <property type="component" value="Unassembled WGS sequence"/>
</dbReference>
<comment type="caution">
    <text evidence="2">The sequence shown here is derived from an EMBL/GenBank/DDBJ whole genome shotgun (WGS) entry which is preliminary data.</text>
</comment>
<evidence type="ECO:0000256" key="1">
    <source>
        <dbReference type="SAM" id="MobiDB-lite"/>
    </source>
</evidence>
<sequence length="156" mass="16893">MEHRLVEQPSPGDAPPVIEDGLTGHSEDRRRAWLVRNDDELRLVNRDRLEVLGERAAISLVEGTDFERSFLLIVQVVLPSRDLALRLDRVVEEDGGGAVHAYLTSGTRGEGGGGGAGEVELATLFVRCRREGTESVDRALVTYDGPGPAGTFETGN</sequence>
<feature type="region of interest" description="Disordered" evidence="1">
    <location>
        <begin position="1"/>
        <end position="23"/>
    </location>
</feature>
<reference evidence="2 3" key="1">
    <citation type="journal article" date="2019" name="Int. J. Syst. Evol. Microbiol.">
        <title>The Global Catalogue of Microorganisms (GCM) 10K type strain sequencing project: providing services to taxonomists for standard genome sequencing and annotation.</title>
        <authorList>
            <consortium name="The Broad Institute Genomics Platform"/>
            <consortium name="The Broad Institute Genome Sequencing Center for Infectious Disease"/>
            <person name="Wu L."/>
            <person name="Ma J."/>
        </authorList>
    </citation>
    <scope>NUCLEOTIDE SEQUENCE [LARGE SCALE GENOMIC DNA]</scope>
    <source>
        <strain evidence="2 3">PSR21</strain>
    </source>
</reference>
<evidence type="ECO:0000313" key="2">
    <source>
        <dbReference type="EMBL" id="MFC7317148.1"/>
    </source>
</evidence>
<organism evidence="2 3">
    <name type="scientific">Halomarina halobia</name>
    <dbReference type="NCBI Taxonomy" id="3033386"/>
    <lineage>
        <taxon>Archaea</taxon>
        <taxon>Methanobacteriati</taxon>
        <taxon>Methanobacteriota</taxon>
        <taxon>Stenosarchaea group</taxon>
        <taxon>Halobacteria</taxon>
        <taxon>Halobacteriales</taxon>
        <taxon>Natronomonadaceae</taxon>
        <taxon>Halomarina</taxon>
    </lineage>
</organism>
<name>A0ABD6A9B6_9EURY</name>
<accession>A0ABD6A9B6</accession>
<keyword evidence="3" id="KW-1185">Reference proteome</keyword>
<dbReference type="EMBL" id="JBHTBF010000002">
    <property type="protein sequence ID" value="MFC7317148.1"/>
    <property type="molecule type" value="Genomic_DNA"/>
</dbReference>
<evidence type="ECO:0000313" key="3">
    <source>
        <dbReference type="Proteomes" id="UP001596547"/>
    </source>
</evidence>